<dbReference type="CDD" id="cd24006">
    <property type="entry name" value="ASKHA_NBD_PPX_GppA"/>
    <property type="match status" value="1"/>
</dbReference>
<dbReference type="CDD" id="cd00077">
    <property type="entry name" value="HDc"/>
    <property type="match status" value="1"/>
</dbReference>
<evidence type="ECO:0000313" key="3">
    <source>
        <dbReference type="EMBL" id="RKI06137.1"/>
    </source>
</evidence>
<dbReference type="SUPFAM" id="SSF53067">
    <property type="entry name" value="Actin-like ATPase domain"/>
    <property type="match status" value="4"/>
</dbReference>
<dbReference type="Proteomes" id="UP000278907">
    <property type="component" value="Unassembled WGS sequence"/>
</dbReference>
<accession>A0ABX9QHN6</accession>
<dbReference type="Gene3D" id="1.10.3210.10">
    <property type="entry name" value="Hypothetical protein af1432"/>
    <property type="match status" value="1"/>
</dbReference>
<sequence length="563" mass="63030">MREARNRQDIVRRVHEEAGLDLEVVSGKEEARLICLGVLHRSPETAERLLSTLRRYAALCRRHKAQVRAVATSALREARNRQDIVRRVHEEAGLDLEVVSGKEEARLICLGVLHRSPETAERLLSTLRRYAALCRRHKAQVRAVATSALREARNRQDIVRRVHEEAGLDLEVVSGKEEARLICLGVLHRKPANARSLLVDIGGGSTEVAIATGEKPDDLWSLALGSVRLTEVFDTSRTVTPKQLRLMRGFVNEVLHKTLPEQMPALPRVALGSSGTIQAVVGFAVNDNGGNATVRQLTQSVETLASMPPERRRKRFDPRRADIIVSGAVILEGVVKHLGVDSVSIVNRGLRDGLLVDLLYRQDESRDDHSLADAALAIGQRFFFDEKHARQVARMSLALFDGLAALHQLPLSVRPHLEVAALLHDIGTAVSHERHHRHTYYLIHNADIPGLADREREIIARVARYHRRSQPELSHSGMAGLTPSEARRVRKLATLLRLANALDHSHHQPIRDFKVTHGRDIVTLHLHAKQPLDLELWNAEREVAPFRKVFGKRLAFQVHSAGR</sequence>
<evidence type="ECO:0000259" key="1">
    <source>
        <dbReference type="Pfam" id="PF02541"/>
    </source>
</evidence>
<name>A0ABX9QHN6_9BACT</name>
<dbReference type="Gene3D" id="3.30.420.150">
    <property type="entry name" value="Exopolyphosphatase. Domain 2"/>
    <property type="match status" value="1"/>
</dbReference>
<dbReference type="PANTHER" id="PTHR30005:SF0">
    <property type="entry name" value="RETROGRADE REGULATION PROTEIN 2"/>
    <property type="match status" value="1"/>
</dbReference>
<evidence type="ECO:0000313" key="4">
    <source>
        <dbReference type="Proteomes" id="UP000278907"/>
    </source>
</evidence>
<dbReference type="PANTHER" id="PTHR30005">
    <property type="entry name" value="EXOPOLYPHOSPHATASE"/>
    <property type="match status" value="1"/>
</dbReference>
<dbReference type="Pfam" id="PF21447">
    <property type="entry name" value="Ppx-GppA_III"/>
    <property type="match status" value="1"/>
</dbReference>
<gene>
    <name evidence="3" type="ORF">D7Y13_20925</name>
</gene>
<dbReference type="InterPro" id="IPR050273">
    <property type="entry name" value="GppA/Ppx_hydrolase"/>
</dbReference>
<dbReference type="Pfam" id="PF02541">
    <property type="entry name" value="Ppx-GppA"/>
    <property type="match status" value="2"/>
</dbReference>
<protein>
    <submittedName>
        <fullName evidence="3">Ppx/GppA family phosphatase</fullName>
    </submittedName>
</protein>
<dbReference type="EMBL" id="RAWI01000159">
    <property type="protein sequence ID" value="RKI06137.1"/>
    <property type="molecule type" value="Genomic_DNA"/>
</dbReference>
<feature type="domain" description="Ppx/GppA phosphatase N-terminal" evidence="1">
    <location>
        <begin position="117"/>
        <end position="360"/>
    </location>
</feature>
<dbReference type="SUPFAM" id="SSF109604">
    <property type="entry name" value="HD-domain/PDEase-like"/>
    <property type="match status" value="1"/>
</dbReference>
<evidence type="ECO:0000259" key="2">
    <source>
        <dbReference type="Pfam" id="PF21447"/>
    </source>
</evidence>
<reference evidence="3 4" key="1">
    <citation type="submission" date="2018-09" db="EMBL/GenBank/DDBJ databases">
        <authorList>
            <person name="Livingstone P.G."/>
            <person name="Whitworth D.E."/>
        </authorList>
    </citation>
    <scope>NUCLEOTIDE SEQUENCE [LARGE SCALE GENOMIC DNA]</scope>
    <source>
        <strain evidence="3 4">CA031B</strain>
    </source>
</reference>
<dbReference type="InterPro" id="IPR048950">
    <property type="entry name" value="Ppx_GppA_C"/>
</dbReference>
<dbReference type="InterPro" id="IPR003695">
    <property type="entry name" value="Ppx_GppA_N"/>
</dbReference>
<comment type="caution">
    <text evidence="3">The sequence shown here is derived from an EMBL/GenBank/DDBJ whole genome shotgun (WGS) entry which is preliminary data.</text>
</comment>
<organism evidence="3 4">
    <name type="scientific">Corallococcus praedator</name>
    <dbReference type="NCBI Taxonomy" id="2316724"/>
    <lineage>
        <taxon>Bacteria</taxon>
        <taxon>Pseudomonadati</taxon>
        <taxon>Myxococcota</taxon>
        <taxon>Myxococcia</taxon>
        <taxon>Myxococcales</taxon>
        <taxon>Cystobacterineae</taxon>
        <taxon>Myxococcaceae</taxon>
        <taxon>Corallococcus</taxon>
    </lineage>
</organism>
<dbReference type="Gene3D" id="3.30.420.40">
    <property type="match status" value="3"/>
</dbReference>
<keyword evidence="4" id="KW-1185">Reference proteome</keyword>
<feature type="domain" description="Ppx/GppA phosphatase C-terminal" evidence="2">
    <location>
        <begin position="377"/>
        <end position="528"/>
    </location>
</feature>
<dbReference type="InterPro" id="IPR043129">
    <property type="entry name" value="ATPase_NBD"/>
</dbReference>
<dbReference type="InterPro" id="IPR003607">
    <property type="entry name" value="HD/PDEase_dom"/>
</dbReference>
<proteinExistence type="predicted"/>
<feature type="domain" description="Ppx/GppA phosphatase N-terminal" evidence="1">
    <location>
        <begin position="1"/>
        <end position="45"/>
    </location>
</feature>